<dbReference type="GO" id="GO:0071555">
    <property type="term" value="P:cell wall organization"/>
    <property type="evidence" value="ECO:0007669"/>
    <property type="project" value="UniProtKB-UniRule"/>
</dbReference>
<dbReference type="InterPro" id="IPR005490">
    <property type="entry name" value="LD_TPept_cat_dom"/>
</dbReference>
<dbReference type="InterPro" id="IPR038054">
    <property type="entry name" value="LD_TPept-like_central_sf"/>
</dbReference>
<evidence type="ECO:0000256" key="4">
    <source>
        <dbReference type="ARBA" id="ARBA00022984"/>
    </source>
</evidence>
<dbReference type="InterPro" id="IPR050979">
    <property type="entry name" value="LD-transpeptidase"/>
</dbReference>
<accession>A0AA43UDG9</accession>
<dbReference type="Proteomes" id="UP001171751">
    <property type="component" value="Unassembled WGS sequence"/>
</dbReference>
<keyword evidence="5 6" id="KW-0961">Cell wall biogenesis/degradation</keyword>
<name>A0AA43UDG9_9LACT</name>
<evidence type="ECO:0000313" key="9">
    <source>
        <dbReference type="Proteomes" id="UP001171751"/>
    </source>
</evidence>
<dbReference type="GO" id="GO:0016740">
    <property type="term" value="F:transferase activity"/>
    <property type="evidence" value="ECO:0007669"/>
    <property type="project" value="UniProtKB-KW"/>
</dbReference>
<dbReference type="InterPro" id="IPR022029">
    <property type="entry name" value="YoaR-like_PG-bd"/>
</dbReference>
<evidence type="ECO:0000256" key="6">
    <source>
        <dbReference type="PROSITE-ProRule" id="PRU01373"/>
    </source>
</evidence>
<protein>
    <submittedName>
        <fullName evidence="8">Peptidoglycan binding domain-containing protein</fullName>
    </submittedName>
</protein>
<keyword evidence="2" id="KW-0808">Transferase</keyword>
<dbReference type="GO" id="GO:0008360">
    <property type="term" value="P:regulation of cell shape"/>
    <property type="evidence" value="ECO:0007669"/>
    <property type="project" value="UniProtKB-UniRule"/>
</dbReference>
<comment type="pathway">
    <text evidence="1 6">Cell wall biogenesis; peptidoglycan biosynthesis.</text>
</comment>
<dbReference type="GO" id="GO:0018104">
    <property type="term" value="P:peptidoglycan-protein cross-linking"/>
    <property type="evidence" value="ECO:0007669"/>
    <property type="project" value="TreeGrafter"/>
</dbReference>
<proteinExistence type="predicted"/>
<dbReference type="Pfam" id="PF12229">
    <property type="entry name" value="PG_binding_4"/>
    <property type="match status" value="2"/>
</dbReference>
<evidence type="ECO:0000313" key="8">
    <source>
        <dbReference type="EMBL" id="MDO5457990.1"/>
    </source>
</evidence>
<evidence type="ECO:0000256" key="1">
    <source>
        <dbReference type="ARBA" id="ARBA00004752"/>
    </source>
</evidence>
<sequence>MKKSTKTSLFILIFILLAFITTYFIGQSYFNNRFYLNTSVGTVDVSSMTVEEAQSVLEDNLLQSELLFTENNEELGRIPLGNFSTVSNVDDIINDSFQDQQKNNWLTSIAGSTQLNSSLNENLEIDSQKLQEGLEGIGIDNSQREASKNADMHYQEGEGYVVVEEVQGTQIDVDKIKELIQQDTTIELSQAYTKADILSDDEGLSESINQANQILQTKITLTMEDNEVTIPEKEISQWIQLNDLNSITLNQDEIYDYLGELNLEYATYAKDRTLQSTYSGEVTVPQKILGWYINREAETEQITNELKAGQDVTRDPIIEGNNYGIGLDFGPDYVEVDISQQKLMIYLDNEKVFETDVITGRPGSETPVGASYVWYKDTHQTLMGFNVHTGENYETPVNYWVAVTDDNLIGLHDASWQYDFGGDSYLSHGSLGCINIDPSVMSQVYNSVYEGMPVAVF</sequence>
<evidence type="ECO:0000256" key="2">
    <source>
        <dbReference type="ARBA" id="ARBA00022679"/>
    </source>
</evidence>
<keyword evidence="3 6" id="KW-0133">Cell shape</keyword>
<reference evidence="8" key="1">
    <citation type="submission" date="2023-07" db="EMBL/GenBank/DDBJ databases">
        <title>Between Cages and Wild: Unraveling the Impact of Captivity on Animal Microbiomes and Antimicrobial Resistance.</title>
        <authorList>
            <person name="Schmartz G.P."/>
            <person name="Rehner J."/>
            <person name="Schuff M.J."/>
            <person name="Becker S.L."/>
            <person name="Kravczyk M."/>
            <person name="Gurevich A."/>
            <person name="Francke R."/>
            <person name="Mueller R."/>
            <person name="Keller V."/>
            <person name="Keller A."/>
        </authorList>
    </citation>
    <scope>NUCLEOTIDE SEQUENCE</scope>
    <source>
        <strain evidence="8">S39M_St_73</strain>
    </source>
</reference>
<comment type="caution">
    <text evidence="8">The sequence shown here is derived from an EMBL/GenBank/DDBJ whole genome shotgun (WGS) entry which is preliminary data.</text>
</comment>
<keyword evidence="4 6" id="KW-0573">Peptidoglycan synthesis</keyword>
<keyword evidence="9" id="KW-1185">Reference proteome</keyword>
<dbReference type="AlphaFoldDB" id="A0AA43UDG9"/>
<dbReference type="SUPFAM" id="SSF141523">
    <property type="entry name" value="L,D-transpeptidase catalytic domain-like"/>
    <property type="match status" value="1"/>
</dbReference>
<dbReference type="CDD" id="cd16913">
    <property type="entry name" value="YkuD_like"/>
    <property type="match status" value="1"/>
</dbReference>
<dbReference type="PANTHER" id="PTHR30582">
    <property type="entry name" value="L,D-TRANSPEPTIDASE"/>
    <property type="match status" value="1"/>
</dbReference>
<gene>
    <name evidence="8" type="ORF">Q4F26_06540</name>
</gene>
<feature type="active site" description="Proton donor/acceptor" evidence="6">
    <location>
        <position position="412"/>
    </location>
</feature>
<dbReference type="PANTHER" id="PTHR30582:SF33">
    <property type="entry name" value="EXPORTED PROTEIN"/>
    <property type="match status" value="1"/>
</dbReference>
<dbReference type="GO" id="GO:0071972">
    <property type="term" value="F:peptidoglycan L,D-transpeptidase activity"/>
    <property type="evidence" value="ECO:0007669"/>
    <property type="project" value="TreeGrafter"/>
</dbReference>
<dbReference type="InterPro" id="IPR038063">
    <property type="entry name" value="Transpep_catalytic_dom"/>
</dbReference>
<dbReference type="Pfam" id="PF03734">
    <property type="entry name" value="YkuD"/>
    <property type="match status" value="1"/>
</dbReference>
<dbReference type="SUPFAM" id="SSF143985">
    <property type="entry name" value="L,D-transpeptidase pre-catalytic domain-like"/>
    <property type="match status" value="1"/>
</dbReference>
<dbReference type="GO" id="GO:0005576">
    <property type="term" value="C:extracellular region"/>
    <property type="evidence" value="ECO:0007669"/>
    <property type="project" value="TreeGrafter"/>
</dbReference>
<dbReference type="Gene3D" id="3.10.20.800">
    <property type="match status" value="1"/>
</dbReference>
<dbReference type="PROSITE" id="PS52029">
    <property type="entry name" value="LD_TPASE"/>
    <property type="match status" value="1"/>
</dbReference>
<evidence type="ECO:0000256" key="5">
    <source>
        <dbReference type="ARBA" id="ARBA00023316"/>
    </source>
</evidence>
<dbReference type="Gene3D" id="2.40.440.10">
    <property type="entry name" value="L,D-transpeptidase catalytic domain-like"/>
    <property type="match status" value="1"/>
</dbReference>
<feature type="active site" description="Nucleophile" evidence="6">
    <location>
        <position position="433"/>
    </location>
</feature>
<dbReference type="EMBL" id="JAUNQW010000054">
    <property type="protein sequence ID" value="MDO5457990.1"/>
    <property type="molecule type" value="Genomic_DNA"/>
</dbReference>
<evidence type="ECO:0000256" key="3">
    <source>
        <dbReference type="ARBA" id="ARBA00022960"/>
    </source>
</evidence>
<organism evidence="8 9">
    <name type="scientific">Atopococcus tabaci</name>
    <dbReference type="NCBI Taxonomy" id="269774"/>
    <lineage>
        <taxon>Bacteria</taxon>
        <taxon>Bacillati</taxon>
        <taxon>Bacillota</taxon>
        <taxon>Bacilli</taxon>
        <taxon>Lactobacillales</taxon>
        <taxon>Carnobacteriaceae</taxon>
        <taxon>Atopococcus</taxon>
    </lineage>
</organism>
<feature type="domain" description="L,D-TPase catalytic" evidence="7">
    <location>
        <begin position="332"/>
        <end position="457"/>
    </location>
</feature>
<evidence type="ECO:0000259" key="7">
    <source>
        <dbReference type="PROSITE" id="PS52029"/>
    </source>
</evidence>